<accession>A0A0R1ZLZ1</accession>
<dbReference type="SUPFAM" id="SSF51206">
    <property type="entry name" value="cAMP-binding domain-like"/>
    <property type="match status" value="1"/>
</dbReference>
<dbReference type="Gene3D" id="2.60.120.10">
    <property type="entry name" value="Jelly Rolls"/>
    <property type="match status" value="1"/>
</dbReference>
<dbReference type="PROSITE" id="PS50042">
    <property type="entry name" value="CNMP_BINDING_3"/>
    <property type="match status" value="1"/>
</dbReference>
<evidence type="ECO:0000259" key="1">
    <source>
        <dbReference type="PROSITE" id="PS50042"/>
    </source>
</evidence>
<dbReference type="InterPro" id="IPR018490">
    <property type="entry name" value="cNMP-bd_dom_sf"/>
</dbReference>
<dbReference type="EMBL" id="AYYO01000023">
    <property type="protein sequence ID" value="KRM55362.1"/>
    <property type="molecule type" value="Genomic_DNA"/>
</dbReference>
<evidence type="ECO:0000313" key="2">
    <source>
        <dbReference type="EMBL" id="KRM55362.1"/>
    </source>
</evidence>
<dbReference type="CDD" id="cd00038">
    <property type="entry name" value="CAP_ED"/>
    <property type="match status" value="1"/>
</dbReference>
<feature type="domain" description="Cyclic nucleotide-binding" evidence="1">
    <location>
        <begin position="29"/>
        <end position="130"/>
    </location>
</feature>
<name>A0A0R1ZLZ1_9LACO</name>
<reference evidence="2 3" key="1">
    <citation type="journal article" date="2015" name="Genome Announc.">
        <title>Expanding the biotechnology potential of lactobacilli through comparative genomics of 213 strains and associated genera.</title>
        <authorList>
            <person name="Sun Z."/>
            <person name="Harris H.M."/>
            <person name="McCann A."/>
            <person name="Guo C."/>
            <person name="Argimon S."/>
            <person name="Zhang W."/>
            <person name="Yang X."/>
            <person name="Jeffery I.B."/>
            <person name="Cooney J.C."/>
            <person name="Kagawa T.F."/>
            <person name="Liu W."/>
            <person name="Song Y."/>
            <person name="Salvetti E."/>
            <person name="Wrobel A."/>
            <person name="Rasinkangas P."/>
            <person name="Parkhill J."/>
            <person name="Rea M.C."/>
            <person name="O'Sullivan O."/>
            <person name="Ritari J."/>
            <person name="Douillard F.P."/>
            <person name="Paul Ross R."/>
            <person name="Yang R."/>
            <person name="Briner A.E."/>
            <person name="Felis G.E."/>
            <person name="de Vos W.M."/>
            <person name="Barrangou R."/>
            <person name="Klaenhammer T.R."/>
            <person name="Caufield P.W."/>
            <person name="Cui Y."/>
            <person name="Zhang H."/>
            <person name="O'Toole P.W."/>
        </authorList>
    </citation>
    <scope>NUCLEOTIDE SEQUENCE [LARGE SCALE GENOMIC DNA]</scope>
    <source>
        <strain evidence="2 3">DSM 20505</strain>
    </source>
</reference>
<protein>
    <recommendedName>
        <fullName evidence="1">Cyclic nucleotide-binding domain-containing protein</fullName>
    </recommendedName>
</protein>
<keyword evidence="3" id="KW-1185">Reference proteome</keyword>
<dbReference type="Proteomes" id="UP000051679">
    <property type="component" value="Unassembled WGS sequence"/>
</dbReference>
<dbReference type="InterPro" id="IPR014710">
    <property type="entry name" value="RmlC-like_jellyroll"/>
</dbReference>
<dbReference type="AlphaFoldDB" id="A0A0R1ZLZ1"/>
<evidence type="ECO:0000313" key="3">
    <source>
        <dbReference type="Proteomes" id="UP000051679"/>
    </source>
</evidence>
<dbReference type="STRING" id="1291052.FC18_GL001395"/>
<organism evidence="2 3">
    <name type="scientific">Lacticaseibacillus sharpeae JCM 1186 = DSM 20505</name>
    <dbReference type="NCBI Taxonomy" id="1291052"/>
    <lineage>
        <taxon>Bacteria</taxon>
        <taxon>Bacillati</taxon>
        <taxon>Bacillota</taxon>
        <taxon>Bacilli</taxon>
        <taxon>Lactobacillales</taxon>
        <taxon>Lactobacillaceae</taxon>
        <taxon>Lacticaseibacillus</taxon>
    </lineage>
</organism>
<comment type="caution">
    <text evidence="2">The sequence shown here is derived from an EMBL/GenBank/DDBJ whole genome shotgun (WGS) entry which is preliminary data.</text>
</comment>
<proteinExistence type="predicted"/>
<sequence length="190" mass="21519">MIRMPQEQNLGRRLRQICAATPAINAQIRHFAAGTVLLQAGDVATALYLVNRGCLRMIYNDGEHDITLKFFTEDQAVSSFASFYNQVPSAFSLVCVEDVELLELRRTQVMQMIEQRPEVLRLAMDALSKRLGEYTLLLARAKTTPEERYQQLVLTSPAIEQRLTQSMLASYLGISPVSLSRMRKRLGIIK</sequence>
<dbReference type="PATRIC" id="fig|1291052.5.peg.1414"/>
<dbReference type="InterPro" id="IPR000595">
    <property type="entry name" value="cNMP-bd_dom"/>
</dbReference>
<dbReference type="SMART" id="SM00100">
    <property type="entry name" value="cNMP"/>
    <property type="match status" value="1"/>
</dbReference>
<dbReference type="Pfam" id="PF00027">
    <property type="entry name" value="cNMP_binding"/>
    <property type="match status" value="1"/>
</dbReference>
<gene>
    <name evidence="2" type="ORF">FC18_GL001395</name>
</gene>